<accession>A0A0B7BYX4</accession>
<gene>
    <name evidence="2" type="primary">ORF217903</name>
</gene>
<protein>
    <submittedName>
        <fullName evidence="2">Uncharacterized protein</fullName>
    </submittedName>
</protein>
<proteinExistence type="predicted"/>
<evidence type="ECO:0000256" key="1">
    <source>
        <dbReference type="SAM" id="Phobius"/>
    </source>
</evidence>
<name>A0A0B7BYX4_9EUPU</name>
<keyword evidence="1" id="KW-0812">Transmembrane</keyword>
<dbReference type="AlphaFoldDB" id="A0A0B7BYX4"/>
<evidence type="ECO:0000313" key="2">
    <source>
        <dbReference type="EMBL" id="CEK98142.1"/>
    </source>
</evidence>
<reference evidence="2" key="1">
    <citation type="submission" date="2014-12" db="EMBL/GenBank/DDBJ databases">
        <title>Insight into the proteome of Arion vulgaris.</title>
        <authorList>
            <person name="Aradska J."/>
            <person name="Bulat T."/>
            <person name="Smidak R."/>
            <person name="Sarate P."/>
            <person name="Gangsoo J."/>
            <person name="Sialana F."/>
            <person name="Bilban M."/>
            <person name="Lubec G."/>
        </authorList>
    </citation>
    <scope>NUCLEOTIDE SEQUENCE</scope>
    <source>
        <tissue evidence="2">Skin</tissue>
    </source>
</reference>
<keyword evidence="1" id="KW-1133">Transmembrane helix</keyword>
<sequence>MLGSHQLHLSMHLSYYHFLHIFNNKFYQRPAFITIAAVFHTLWLVNAALYVFPVIGFHSSLNCLCP</sequence>
<feature type="non-terminal residue" evidence="2">
    <location>
        <position position="66"/>
    </location>
</feature>
<feature type="transmembrane region" description="Helical" evidence="1">
    <location>
        <begin position="31"/>
        <end position="52"/>
    </location>
</feature>
<dbReference type="EMBL" id="HACG01051271">
    <property type="protein sequence ID" value="CEK98142.1"/>
    <property type="molecule type" value="Transcribed_RNA"/>
</dbReference>
<organism evidence="2">
    <name type="scientific">Arion vulgaris</name>
    <dbReference type="NCBI Taxonomy" id="1028688"/>
    <lineage>
        <taxon>Eukaryota</taxon>
        <taxon>Metazoa</taxon>
        <taxon>Spiralia</taxon>
        <taxon>Lophotrochozoa</taxon>
        <taxon>Mollusca</taxon>
        <taxon>Gastropoda</taxon>
        <taxon>Heterobranchia</taxon>
        <taxon>Euthyneura</taxon>
        <taxon>Panpulmonata</taxon>
        <taxon>Eupulmonata</taxon>
        <taxon>Stylommatophora</taxon>
        <taxon>Helicina</taxon>
        <taxon>Arionoidea</taxon>
        <taxon>Arionidae</taxon>
        <taxon>Arion</taxon>
    </lineage>
</organism>
<keyword evidence="1" id="KW-0472">Membrane</keyword>